<feature type="binding site" evidence="7">
    <location>
        <position position="73"/>
    </location>
    <ligand>
        <name>Zn(2+)</name>
        <dbReference type="ChEBI" id="CHEBI:29105"/>
    </ligand>
</feature>
<evidence type="ECO:0000256" key="1">
    <source>
        <dbReference type="ARBA" id="ARBA00006217"/>
    </source>
</evidence>
<dbReference type="PANTHER" id="PTHR11002">
    <property type="entry name" value="CARBONIC ANHYDRASE"/>
    <property type="match status" value="1"/>
</dbReference>
<comment type="similarity">
    <text evidence="1 8">Belongs to the beta-class carbonic anhydrase family.</text>
</comment>
<dbReference type="PROSITE" id="PS00704">
    <property type="entry name" value="PROK_CO2_ANHYDRASE_1"/>
    <property type="match status" value="1"/>
</dbReference>
<evidence type="ECO:0000256" key="5">
    <source>
        <dbReference type="ARBA" id="ARBA00023239"/>
    </source>
</evidence>
<sequence>MKKRLLCLLFISSIFAFGQTKTADDSLTPLQKLEEGNNRFTAGKPVHPDETLERLRELKKGQHPFAIVVSCSDSRVPAELVFDQGLGDIFSIRTAGNVMGDYELGSIEYAVEHLDCKLIVVMGHKDCGAIKAFINSKGHYEHSDHIKKIIEYIESENEEKKLANNHELSIDKAIDANIEHGVLFLKTAEPILKEFYDTKKVEIVGAIYDIETGKVTFDKNTKI</sequence>
<evidence type="ECO:0000256" key="7">
    <source>
        <dbReference type="PIRSR" id="PIRSR601765-1"/>
    </source>
</evidence>
<comment type="cofactor">
    <cofactor evidence="7">
        <name>Zn(2+)</name>
        <dbReference type="ChEBI" id="CHEBI:29105"/>
    </cofactor>
    <text evidence="7">Binds 1 zinc ion per subunit.</text>
</comment>
<dbReference type="SMART" id="SM00947">
    <property type="entry name" value="Pro_CA"/>
    <property type="match status" value="1"/>
</dbReference>
<feature type="chain" id="PRO_5015524059" description="Carbonic anhydrase" evidence="9">
    <location>
        <begin position="19"/>
        <end position="223"/>
    </location>
</feature>
<dbReference type="GO" id="GO:0004089">
    <property type="term" value="F:carbonate dehydratase activity"/>
    <property type="evidence" value="ECO:0007669"/>
    <property type="project" value="UniProtKB-UniRule"/>
</dbReference>
<dbReference type="GO" id="GO:0015976">
    <property type="term" value="P:carbon utilization"/>
    <property type="evidence" value="ECO:0007669"/>
    <property type="project" value="InterPro"/>
</dbReference>
<comment type="catalytic activity">
    <reaction evidence="6 8">
        <text>hydrogencarbonate + H(+) = CO2 + H2O</text>
        <dbReference type="Rhea" id="RHEA:10748"/>
        <dbReference type="ChEBI" id="CHEBI:15377"/>
        <dbReference type="ChEBI" id="CHEBI:15378"/>
        <dbReference type="ChEBI" id="CHEBI:16526"/>
        <dbReference type="ChEBI" id="CHEBI:17544"/>
        <dbReference type="EC" id="4.2.1.1"/>
    </reaction>
</comment>
<feature type="binding site" evidence="7">
    <location>
        <position position="124"/>
    </location>
    <ligand>
        <name>Zn(2+)</name>
        <dbReference type="ChEBI" id="CHEBI:29105"/>
    </ligand>
</feature>
<dbReference type="Gene3D" id="3.40.1050.10">
    <property type="entry name" value="Carbonic anhydrase"/>
    <property type="match status" value="1"/>
</dbReference>
<name>A0A2S5A8E3_9FLAO</name>
<keyword evidence="3 7" id="KW-0479">Metal-binding</keyword>
<keyword evidence="11" id="KW-1185">Reference proteome</keyword>
<evidence type="ECO:0000313" key="10">
    <source>
        <dbReference type="EMBL" id="POY38825.1"/>
    </source>
</evidence>
<comment type="function">
    <text evidence="8">Reversible hydration of carbon dioxide.</text>
</comment>
<evidence type="ECO:0000256" key="8">
    <source>
        <dbReference type="RuleBase" id="RU003956"/>
    </source>
</evidence>
<accession>A0A2S5A8E3</accession>
<comment type="caution">
    <text evidence="10">The sequence shown here is derived from an EMBL/GenBank/DDBJ whole genome shotgun (WGS) entry which is preliminary data.</text>
</comment>
<dbReference type="EC" id="4.2.1.1" evidence="2 8"/>
<dbReference type="PANTHER" id="PTHR11002:SF76">
    <property type="entry name" value="CARBONIC ANHYDRASE"/>
    <property type="match status" value="1"/>
</dbReference>
<dbReference type="AlphaFoldDB" id="A0A2S5A8E3"/>
<dbReference type="CDD" id="cd03378">
    <property type="entry name" value="beta_CA_cladeC"/>
    <property type="match status" value="1"/>
</dbReference>
<evidence type="ECO:0000256" key="6">
    <source>
        <dbReference type="ARBA" id="ARBA00048348"/>
    </source>
</evidence>
<feature type="signal peptide" evidence="9">
    <location>
        <begin position="1"/>
        <end position="18"/>
    </location>
</feature>
<dbReference type="EMBL" id="PQVG01000006">
    <property type="protein sequence ID" value="POY38825.1"/>
    <property type="molecule type" value="Genomic_DNA"/>
</dbReference>
<keyword evidence="4 7" id="KW-0862">Zinc</keyword>
<evidence type="ECO:0000256" key="4">
    <source>
        <dbReference type="ARBA" id="ARBA00022833"/>
    </source>
</evidence>
<evidence type="ECO:0000256" key="9">
    <source>
        <dbReference type="SAM" id="SignalP"/>
    </source>
</evidence>
<dbReference type="PROSITE" id="PS00705">
    <property type="entry name" value="PROK_CO2_ANHYDRASE_2"/>
    <property type="match status" value="1"/>
</dbReference>
<evidence type="ECO:0000256" key="3">
    <source>
        <dbReference type="ARBA" id="ARBA00022723"/>
    </source>
</evidence>
<dbReference type="InterPro" id="IPR015892">
    <property type="entry name" value="Carbonic_anhydrase_CS"/>
</dbReference>
<proteinExistence type="inferred from homology"/>
<feature type="binding site" evidence="7">
    <location>
        <position position="127"/>
    </location>
    <ligand>
        <name>Zn(2+)</name>
        <dbReference type="ChEBI" id="CHEBI:29105"/>
    </ligand>
</feature>
<dbReference type="InterPro" id="IPR036874">
    <property type="entry name" value="Carbonic_anhydrase_sf"/>
</dbReference>
<organism evidence="10 11">
    <name type="scientific">Flavobacterium alvei</name>
    <dbReference type="NCBI Taxonomy" id="2080416"/>
    <lineage>
        <taxon>Bacteria</taxon>
        <taxon>Pseudomonadati</taxon>
        <taxon>Bacteroidota</taxon>
        <taxon>Flavobacteriia</taxon>
        <taxon>Flavobacteriales</taxon>
        <taxon>Flavobacteriaceae</taxon>
        <taxon>Flavobacterium</taxon>
    </lineage>
</organism>
<keyword evidence="5 8" id="KW-0456">Lyase</keyword>
<protein>
    <recommendedName>
        <fullName evidence="2 8">Carbonic anhydrase</fullName>
        <ecNumber evidence="2 8">4.2.1.1</ecNumber>
    </recommendedName>
    <alternativeName>
        <fullName evidence="8">Carbonate dehydratase</fullName>
    </alternativeName>
</protein>
<dbReference type="RefSeq" id="WP_103806399.1">
    <property type="nucleotide sequence ID" value="NZ_PQVG01000006.1"/>
</dbReference>
<gene>
    <name evidence="10" type="ORF">C3L50_11900</name>
</gene>
<evidence type="ECO:0000256" key="2">
    <source>
        <dbReference type="ARBA" id="ARBA00012925"/>
    </source>
</evidence>
<dbReference type="OrthoDB" id="9797527at2"/>
<evidence type="ECO:0000313" key="11">
    <source>
        <dbReference type="Proteomes" id="UP000237310"/>
    </source>
</evidence>
<keyword evidence="9" id="KW-0732">Signal</keyword>
<feature type="binding site" evidence="7">
    <location>
        <position position="71"/>
    </location>
    <ligand>
        <name>Zn(2+)</name>
        <dbReference type="ChEBI" id="CHEBI:29105"/>
    </ligand>
</feature>
<dbReference type="GO" id="GO:0008270">
    <property type="term" value="F:zinc ion binding"/>
    <property type="evidence" value="ECO:0007669"/>
    <property type="project" value="UniProtKB-UniRule"/>
</dbReference>
<dbReference type="Pfam" id="PF00484">
    <property type="entry name" value="Pro_CA"/>
    <property type="match status" value="1"/>
</dbReference>
<reference evidence="10 11" key="1">
    <citation type="submission" date="2018-01" db="EMBL/GenBank/DDBJ databases">
        <authorList>
            <person name="Gaut B.S."/>
            <person name="Morton B.R."/>
            <person name="Clegg M.T."/>
            <person name="Duvall M.R."/>
        </authorList>
    </citation>
    <scope>NUCLEOTIDE SEQUENCE [LARGE SCALE GENOMIC DNA]</scope>
    <source>
        <strain evidence="10 11">HR-AY</strain>
    </source>
</reference>
<dbReference type="SUPFAM" id="SSF53056">
    <property type="entry name" value="beta-carbonic anhydrase, cab"/>
    <property type="match status" value="1"/>
</dbReference>
<dbReference type="Proteomes" id="UP000237310">
    <property type="component" value="Unassembled WGS sequence"/>
</dbReference>
<dbReference type="InterPro" id="IPR001765">
    <property type="entry name" value="Carbonic_anhydrase"/>
</dbReference>